<evidence type="ECO:0000256" key="1">
    <source>
        <dbReference type="SAM" id="MobiDB-lite"/>
    </source>
</evidence>
<dbReference type="EMBL" id="MU839835">
    <property type="protein sequence ID" value="KAK1754452.1"/>
    <property type="molecule type" value="Genomic_DNA"/>
</dbReference>
<evidence type="ECO:0000313" key="4">
    <source>
        <dbReference type="Proteomes" id="UP001239445"/>
    </source>
</evidence>
<keyword evidence="2" id="KW-0732">Signal</keyword>
<proteinExistence type="predicted"/>
<organism evidence="3 4">
    <name type="scientific">Echria macrotheca</name>
    <dbReference type="NCBI Taxonomy" id="438768"/>
    <lineage>
        <taxon>Eukaryota</taxon>
        <taxon>Fungi</taxon>
        <taxon>Dikarya</taxon>
        <taxon>Ascomycota</taxon>
        <taxon>Pezizomycotina</taxon>
        <taxon>Sordariomycetes</taxon>
        <taxon>Sordariomycetidae</taxon>
        <taxon>Sordariales</taxon>
        <taxon>Schizotheciaceae</taxon>
        <taxon>Echria</taxon>
    </lineage>
</organism>
<feature type="chain" id="PRO_5042546966" evidence="2">
    <location>
        <begin position="18"/>
        <end position="291"/>
    </location>
</feature>
<protein>
    <submittedName>
        <fullName evidence="3">Uncharacterized protein</fullName>
    </submittedName>
</protein>
<keyword evidence="4" id="KW-1185">Reference proteome</keyword>
<feature type="region of interest" description="Disordered" evidence="1">
    <location>
        <begin position="234"/>
        <end position="270"/>
    </location>
</feature>
<feature type="signal peptide" evidence="2">
    <location>
        <begin position="1"/>
        <end position="17"/>
    </location>
</feature>
<sequence>MFTLFCAILCGLPLAAAQQQPVFGLTHNDTGVQNVPSSAWESAFQSPNATGTASIPGRDIRARFPGSASADWNYTILVRDDVPLGQPTSPSSKSGFFTGIWLRMSVPEMLLSPGESWVPPVSGLDNRSFVAGETGSWEVCRLVFGGDLLRSDGGCEGVFGGSFSGDSPTLEGSNAYDFVRLGSAYDVHQPGNTTAYRDALRRVFLVVHIWGGRDRSVRPQTEVVCLQAREVTAGEDGGSGGQGGGSGGQGGGNQGGDGNGGQPGSQNAGLSWKPRVDALVGFAVVAMVAVL</sequence>
<evidence type="ECO:0000313" key="3">
    <source>
        <dbReference type="EMBL" id="KAK1754452.1"/>
    </source>
</evidence>
<gene>
    <name evidence="3" type="ORF">QBC47DRAFT_447414</name>
</gene>
<accession>A0AAJ0F5E7</accession>
<comment type="caution">
    <text evidence="3">The sequence shown here is derived from an EMBL/GenBank/DDBJ whole genome shotgun (WGS) entry which is preliminary data.</text>
</comment>
<reference evidence="3" key="1">
    <citation type="submission" date="2023-06" db="EMBL/GenBank/DDBJ databases">
        <title>Genome-scale phylogeny and comparative genomics of the fungal order Sordariales.</title>
        <authorList>
            <consortium name="Lawrence Berkeley National Laboratory"/>
            <person name="Hensen N."/>
            <person name="Bonometti L."/>
            <person name="Westerberg I."/>
            <person name="Brannstrom I.O."/>
            <person name="Guillou S."/>
            <person name="Cros-Aarteil S."/>
            <person name="Calhoun S."/>
            <person name="Haridas S."/>
            <person name="Kuo A."/>
            <person name="Mondo S."/>
            <person name="Pangilinan J."/>
            <person name="Riley R."/>
            <person name="Labutti K."/>
            <person name="Andreopoulos B."/>
            <person name="Lipzen A."/>
            <person name="Chen C."/>
            <person name="Yanf M."/>
            <person name="Daum C."/>
            <person name="Ng V."/>
            <person name="Clum A."/>
            <person name="Steindorff A."/>
            <person name="Ohm R."/>
            <person name="Martin F."/>
            <person name="Silar P."/>
            <person name="Natvig D."/>
            <person name="Lalanne C."/>
            <person name="Gautier V."/>
            <person name="Ament-Velasquez S.L."/>
            <person name="Kruys A."/>
            <person name="Hutchinson M.I."/>
            <person name="Powell A.J."/>
            <person name="Barry K."/>
            <person name="Miller A.N."/>
            <person name="Grigoriev I.V."/>
            <person name="Debuchy R."/>
            <person name="Gladieux P."/>
            <person name="Thoren M.H."/>
            <person name="Johannesson H."/>
        </authorList>
    </citation>
    <scope>NUCLEOTIDE SEQUENCE</scope>
    <source>
        <strain evidence="3">PSN4</strain>
    </source>
</reference>
<dbReference type="Proteomes" id="UP001239445">
    <property type="component" value="Unassembled WGS sequence"/>
</dbReference>
<evidence type="ECO:0000256" key="2">
    <source>
        <dbReference type="SAM" id="SignalP"/>
    </source>
</evidence>
<name>A0AAJ0F5E7_9PEZI</name>
<feature type="compositionally biased region" description="Gly residues" evidence="1">
    <location>
        <begin position="235"/>
        <end position="263"/>
    </location>
</feature>
<dbReference type="AlphaFoldDB" id="A0AAJ0F5E7"/>